<evidence type="ECO:0000313" key="2">
    <source>
        <dbReference type="EMBL" id="ANB18455.1"/>
    </source>
</evidence>
<reference evidence="2 3" key="1">
    <citation type="submission" date="2016-04" db="EMBL/GenBank/DDBJ databases">
        <title>Complete genome sequence of Dokdonella koreensis DS-123T.</title>
        <authorList>
            <person name="Kim J.F."/>
            <person name="Lee H."/>
            <person name="Kwak M.-J."/>
        </authorList>
    </citation>
    <scope>NUCLEOTIDE SEQUENCE [LARGE SCALE GENOMIC DNA]</scope>
    <source>
        <strain evidence="2 3">DS-123</strain>
    </source>
</reference>
<name>A0A160DV98_9GAMM</name>
<proteinExistence type="predicted"/>
<evidence type="ECO:0000313" key="3">
    <source>
        <dbReference type="Proteomes" id="UP000076830"/>
    </source>
</evidence>
<protein>
    <submittedName>
        <fullName evidence="2">Uncharacterized protein</fullName>
    </submittedName>
</protein>
<evidence type="ECO:0000256" key="1">
    <source>
        <dbReference type="SAM" id="MobiDB-lite"/>
    </source>
</evidence>
<dbReference type="AlphaFoldDB" id="A0A160DV98"/>
<dbReference type="KEGG" id="dko:I596_2447"/>
<accession>A0A160DV98</accession>
<dbReference type="EMBL" id="CP015249">
    <property type="protein sequence ID" value="ANB18455.1"/>
    <property type="molecule type" value="Genomic_DNA"/>
</dbReference>
<gene>
    <name evidence="2" type="ORF">I596_2447</name>
</gene>
<sequence>MTGAMRGMAYPAMIGPSAPVSRRLRTGATPATHEAMRHP</sequence>
<keyword evidence="3" id="KW-1185">Reference proteome</keyword>
<dbReference type="Proteomes" id="UP000076830">
    <property type="component" value="Chromosome"/>
</dbReference>
<feature type="region of interest" description="Disordered" evidence="1">
    <location>
        <begin position="1"/>
        <end position="39"/>
    </location>
</feature>
<organism evidence="2 3">
    <name type="scientific">Dokdonella koreensis DS-123</name>
    <dbReference type="NCBI Taxonomy" id="1300342"/>
    <lineage>
        <taxon>Bacteria</taxon>
        <taxon>Pseudomonadati</taxon>
        <taxon>Pseudomonadota</taxon>
        <taxon>Gammaproteobacteria</taxon>
        <taxon>Lysobacterales</taxon>
        <taxon>Rhodanobacteraceae</taxon>
        <taxon>Dokdonella</taxon>
    </lineage>
</organism>